<proteinExistence type="predicted"/>
<evidence type="ECO:0000313" key="3">
    <source>
        <dbReference type="Proteomes" id="UP000198793"/>
    </source>
</evidence>
<keyword evidence="2" id="KW-0560">Oxidoreductase</keyword>
<dbReference type="Pfam" id="PF03992">
    <property type="entry name" value="ABM"/>
    <property type="match status" value="1"/>
</dbReference>
<accession>A0A1H0FCL6</accession>
<dbReference type="EMBL" id="FNIT01000002">
    <property type="protein sequence ID" value="SDN92400.1"/>
    <property type="molecule type" value="Genomic_DNA"/>
</dbReference>
<dbReference type="PANTHER" id="PTHR33336">
    <property type="entry name" value="QUINOL MONOOXYGENASE YGIN-RELATED"/>
    <property type="match status" value="1"/>
</dbReference>
<reference evidence="2 3" key="1">
    <citation type="submission" date="2016-10" db="EMBL/GenBank/DDBJ databases">
        <authorList>
            <person name="de Groot N.N."/>
        </authorList>
    </citation>
    <scope>NUCLEOTIDE SEQUENCE [LARGE SCALE GENOMIC DNA]</scope>
    <source>
        <strain evidence="3">L7-484,KACC 16230,DSM 25025</strain>
    </source>
</reference>
<dbReference type="Proteomes" id="UP000198793">
    <property type="component" value="Unassembled WGS sequence"/>
</dbReference>
<dbReference type="InterPro" id="IPR007138">
    <property type="entry name" value="ABM_dom"/>
</dbReference>
<dbReference type="STRING" id="1166073.SAMN05192530_102459"/>
<sequence>MTDRKQAPGNDAILIVIGYLRVAPADARAFLGDMAAFARETRARDGCLFFALAPDGEAEGRMLVMERWRDQAALSAHLAAEGTVAFLARWQSRMTGEVETFDAANQRPLPAI</sequence>
<dbReference type="InterPro" id="IPR050744">
    <property type="entry name" value="AI-2_Isomerase_LsrG"/>
</dbReference>
<dbReference type="AlphaFoldDB" id="A0A1H0FCL6"/>
<dbReference type="Gene3D" id="3.30.70.100">
    <property type="match status" value="1"/>
</dbReference>
<organism evidence="2 3">
    <name type="scientific">Aureimonas jatrophae</name>
    <dbReference type="NCBI Taxonomy" id="1166073"/>
    <lineage>
        <taxon>Bacteria</taxon>
        <taxon>Pseudomonadati</taxon>
        <taxon>Pseudomonadota</taxon>
        <taxon>Alphaproteobacteria</taxon>
        <taxon>Hyphomicrobiales</taxon>
        <taxon>Aurantimonadaceae</taxon>
        <taxon>Aureimonas</taxon>
    </lineage>
</organism>
<feature type="domain" description="ABM" evidence="1">
    <location>
        <begin position="14"/>
        <end position="102"/>
    </location>
</feature>
<name>A0A1H0FCL6_9HYPH</name>
<keyword evidence="2" id="KW-0503">Monooxygenase</keyword>
<evidence type="ECO:0000313" key="2">
    <source>
        <dbReference type="EMBL" id="SDN92400.1"/>
    </source>
</evidence>
<dbReference type="GO" id="GO:0004497">
    <property type="term" value="F:monooxygenase activity"/>
    <property type="evidence" value="ECO:0007669"/>
    <property type="project" value="UniProtKB-KW"/>
</dbReference>
<dbReference type="RefSeq" id="WP_210285820.1">
    <property type="nucleotide sequence ID" value="NZ_FNIT01000002.1"/>
</dbReference>
<dbReference type="InterPro" id="IPR011008">
    <property type="entry name" value="Dimeric_a/b-barrel"/>
</dbReference>
<gene>
    <name evidence="2" type="ORF">SAMN05192530_102459</name>
</gene>
<dbReference type="PROSITE" id="PS51725">
    <property type="entry name" value="ABM"/>
    <property type="match status" value="1"/>
</dbReference>
<dbReference type="SUPFAM" id="SSF54909">
    <property type="entry name" value="Dimeric alpha+beta barrel"/>
    <property type="match status" value="1"/>
</dbReference>
<keyword evidence="3" id="KW-1185">Reference proteome</keyword>
<dbReference type="PANTHER" id="PTHR33336:SF3">
    <property type="entry name" value="ABM DOMAIN-CONTAINING PROTEIN"/>
    <property type="match status" value="1"/>
</dbReference>
<protein>
    <submittedName>
        <fullName evidence="2">Quinol monooxygenase YgiN</fullName>
    </submittedName>
</protein>
<evidence type="ECO:0000259" key="1">
    <source>
        <dbReference type="PROSITE" id="PS51725"/>
    </source>
</evidence>